<dbReference type="Proteomes" id="UP000509301">
    <property type="component" value="Chromosome"/>
</dbReference>
<dbReference type="RefSeq" id="WP_174631615.1">
    <property type="nucleotide sequence ID" value="NZ_CP049074.1"/>
</dbReference>
<dbReference type="KEGG" id="mten:GWK48_09230"/>
<reference evidence="1 2" key="1">
    <citation type="submission" date="2020-02" db="EMBL/GenBank/DDBJ databases">
        <title>Comparative genome analysis reveals the metabolism and evolution of the thermophilic archaeal genus Metallosphaera.</title>
        <authorList>
            <person name="Jiang C."/>
        </authorList>
    </citation>
    <scope>NUCLEOTIDE SEQUENCE [LARGE SCALE GENOMIC DNA]</scope>
    <source>
        <strain evidence="1 2">Ric-A</strain>
    </source>
</reference>
<name>A0A6N0NUG9_9CREN</name>
<accession>A0A6N0NUG9</accession>
<evidence type="ECO:0000313" key="1">
    <source>
        <dbReference type="EMBL" id="QKR00534.1"/>
    </source>
</evidence>
<evidence type="ECO:0000313" key="2">
    <source>
        <dbReference type="Proteomes" id="UP000509301"/>
    </source>
</evidence>
<keyword evidence="2" id="KW-1185">Reference proteome</keyword>
<dbReference type="GeneID" id="55642124"/>
<dbReference type="EMBL" id="CP049074">
    <property type="protein sequence ID" value="QKR00534.1"/>
    <property type="molecule type" value="Genomic_DNA"/>
</dbReference>
<proteinExistence type="predicted"/>
<organism evidence="1 2">
    <name type="scientific">Metallosphaera tengchongensis</name>
    <dbReference type="NCBI Taxonomy" id="1532350"/>
    <lineage>
        <taxon>Archaea</taxon>
        <taxon>Thermoproteota</taxon>
        <taxon>Thermoprotei</taxon>
        <taxon>Sulfolobales</taxon>
        <taxon>Sulfolobaceae</taxon>
        <taxon>Metallosphaera</taxon>
    </lineage>
</organism>
<dbReference type="AlphaFoldDB" id="A0A6N0NUG9"/>
<gene>
    <name evidence="1" type="ORF">GWK48_09230</name>
</gene>
<dbReference type="OrthoDB" id="34441at2157"/>
<protein>
    <submittedName>
        <fullName evidence="1">Uncharacterized protein</fullName>
    </submittedName>
</protein>
<sequence length="133" mass="15133">MRVVVPSISLFRFGEYTLGIAHYPLQTSGELLERVKNTMRLSSCSDKESCYPMIFGGIILFERGSPVWRLEYENYFEVTMEEHCRTSLSQFLDASSRGEETCLKGEGWSLFLRASKCANCKKVDPMGIRAIVT</sequence>